<evidence type="ECO:0000313" key="6">
    <source>
        <dbReference type="Proteomes" id="UP000199144"/>
    </source>
</evidence>
<keyword evidence="6" id="KW-1185">Reference proteome</keyword>
<keyword evidence="2 5" id="KW-0238">DNA-binding</keyword>
<dbReference type="OrthoDB" id="8906692at2"/>
<accession>A0A1I4ID10</accession>
<proteinExistence type="predicted"/>
<dbReference type="SMART" id="SM00347">
    <property type="entry name" value="HTH_MARR"/>
    <property type="match status" value="1"/>
</dbReference>
<dbReference type="PANTHER" id="PTHR35790:SF4">
    <property type="entry name" value="HTH-TYPE TRANSCRIPTIONAL REGULATOR PCHR"/>
    <property type="match status" value="1"/>
</dbReference>
<dbReference type="SUPFAM" id="SSF46785">
    <property type="entry name" value="Winged helix' DNA-binding domain"/>
    <property type="match status" value="1"/>
</dbReference>
<dbReference type="PROSITE" id="PS50995">
    <property type="entry name" value="HTH_MARR_2"/>
    <property type="match status" value="1"/>
</dbReference>
<protein>
    <submittedName>
        <fullName evidence="5">DNA-binding transcriptional regulator, MarR family</fullName>
    </submittedName>
</protein>
<gene>
    <name evidence="5" type="ORF">SAMN04488042_101528</name>
</gene>
<evidence type="ECO:0000256" key="3">
    <source>
        <dbReference type="ARBA" id="ARBA00023163"/>
    </source>
</evidence>
<dbReference type="GO" id="GO:0003700">
    <property type="term" value="F:DNA-binding transcription factor activity"/>
    <property type="evidence" value="ECO:0007669"/>
    <property type="project" value="InterPro"/>
</dbReference>
<dbReference type="InterPro" id="IPR052067">
    <property type="entry name" value="Metal_resp_HTH_trans_reg"/>
</dbReference>
<evidence type="ECO:0000259" key="4">
    <source>
        <dbReference type="PROSITE" id="PS50995"/>
    </source>
</evidence>
<dbReference type="PRINTS" id="PR00598">
    <property type="entry name" value="HTHMARR"/>
</dbReference>
<dbReference type="AlphaFoldDB" id="A0A1I4ID10"/>
<keyword evidence="1" id="KW-0805">Transcription regulation</keyword>
<keyword evidence="3" id="KW-0804">Transcription</keyword>
<dbReference type="STRING" id="254406.SAMN04488042_101528"/>
<dbReference type="InterPro" id="IPR000835">
    <property type="entry name" value="HTH_MarR-typ"/>
</dbReference>
<evidence type="ECO:0000256" key="1">
    <source>
        <dbReference type="ARBA" id="ARBA00023015"/>
    </source>
</evidence>
<feature type="domain" description="HTH marR-type" evidence="4">
    <location>
        <begin position="10"/>
        <end position="143"/>
    </location>
</feature>
<dbReference type="GO" id="GO:0003677">
    <property type="term" value="F:DNA binding"/>
    <property type="evidence" value="ECO:0007669"/>
    <property type="project" value="UniProtKB-KW"/>
</dbReference>
<name>A0A1I4ID10_9RHOB</name>
<organism evidence="5 6">
    <name type="scientific">Shimia aestuarii</name>
    <dbReference type="NCBI Taxonomy" id="254406"/>
    <lineage>
        <taxon>Bacteria</taxon>
        <taxon>Pseudomonadati</taxon>
        <taxon>Pseudomonadota</taxon>
        <taxon>Alphaproteobacteria</taxon>
        <taxon>Rhodobacterales</taxon>
        <taxon>Roseobacteraceae</taxon>
    </lineage>
</organism>
<evidence type="ECO:0000313" key="5">
    <source>
        <dbReference type="EMBL" id="SFL51646.1"/>
    </source>
</evidence>
<dbReference type="RefSeq" id="WP_093092492.1">
    <property type="nucleotide sequence ID" value="NZ_FOTQ01000001.1"/>
</dbReference>
<dbReference type="Gene3D" id="1.10.10.10">
    <property type="entry name" value="Winged helix-like DNA-binding domain superfamily/Winged helix DNA-binding domain"/>
    <property type="match status" value="1"/>
</dbReference>
<dbReference type="EMBL" id="FOTQ01000001">
    <property type="protein sequence ID" value="SFL51646.1"/>
    <property type="molecule type" value="Genomic_DNA"/>
</dbReference>
<dbReference type="InterPro" id="IPR036388">
    <property type="entry name" value="WH-like_DNA-bd_sf"/>
</dbReference>
<sequence length="148" mass="17166">MPQKDDFSLQDFTPYLLNQAAEESSLAFQRVYKNRYGMLRTEWRVLFHLGTYGEMTATDICTKARIHKTKISRAVQKLVERRFVVRARSDEDRRVEKLKLTPAGDTAYRDLRAVAEEYDAKLRAQFTSGEVALLRMMLKRLAGLESAE</sequence>
<evidence type="ECO:0000256" key="2">
    <source>
        <dbReference type="ARBA" id="ARBA00023125"/>
    </source>
</evidence>
<dbReference type="PANTHER" id="PTHR35790">
    <property type="entry name" value="HTH-TYPE TRANSCRIPTIONAL REGULATOR PCHR"/>
    <property type="match status" value="1"/>
</dbReference>
<dbReference type="Proteomes" id="UP000199144">
    <property type="component" value="Unassembled WGS sequence"/>
</dbReference>
<reference evidence="5 6" key="1">
    <citation type="submission" date="2016-10" db="EMBL/GenBank/DDBJ databases">
        <authorList>
            <person name="de Groot N.N."/>
        </authorList>
    </citation>
    <scope>NUCLEOTIDE SEQUENCE [LARGE SCALE GENOMIC DNA]</scope>
    <source>
        <strain evidence="5 6">DSM 15283</strain>
    </source>
</reference>
<dbReference type="InterPro" id="IPR036390">
    <property type="entry name" value="WH_DNA-bd_sf"/>
</dbReference>
<dbReference type="Pfam" id="PF12802">
    <property type="entry name" value="MarR_2"/>
    <property type="match status" value="1"/>
</dbReference>